<accession>M1DJI1</accession>
<evidence type="ECO:0008006" key="4">
    <source>
        <dbReference type="Google" id="ProtNLM"/>
    </source>
</evidence>
<evidence type="ECO:0000313" key="3">
    <source>
        <dbReference type="Proteomes" id="UP000011115"/>
    </source>
</evidence>
<keyword evidence="3" id="KW-1185">Reference proteome</keyword>
<organism evidence="2 3">
    <name type="scientific">Solanum tuberosum</name>
    <name type="common">Potato</name>
    <dbReference type="NCBI Taxonomy" id="4113"/>
    <lineage>
        <taxon>Eukaryota</taxon>
        <taxon>Viridiplantae</taxon>
        <taxon>Streptophyta</taxon>
        <taxon>Embryophyta</taxon>
        <taxon>Tracheophyta</taxon>
        <taxon>Spermatophyta</taxon>
        <taxon>Magnoliopsida</taxon>
        <taxon>eudicotyledons</taxon>
        <taxon>Gunneridae</taxon>
        <taxon>Pentapetalae</taxon>
        <taxon>asterids</taxon>
        <taxon>lamiids</taxon>
        <taxon>Solanales</taxon>
        <taxon>Solanaceae</taxon>
        <taxon>Solanoideae</taxon>
        <taxon>Solaneae</taxon>
        <taxon>Solanum</taxon>
    </lineage>
</organism>
<reference evidence="3" key="1">
    <citation type="journal article" date="2011" name="Nature">
        <title>Genome sequence and analysis of the tuber crop potato.</title>
        <authorList>
            <consortium name="The Potato Genome Sequencing Consortium"/>
        </authorList>
    </citation>
    <scope>NUCLEOTIDE SEQUENCE [LARGE SCALE GENOMIC DNA]</scope>
    <source>
        <strain evidence="3">cv. DM1-3 516 R44</strain>
    </source>
</reference>
<evidence type="ECO:0000256" key="1">
    <source>
        <dbReference type="SAM" id="MobiDB-lite"/>
    </source>
</evidence>
<dbReference type="EnsemblPlants" id="PGSC0003DMT400090046">
    <property type="protein sequence ID" value="PGSC0003DMT400090046"/>
    <property type="gene ID" value="PGSC0003DMG400039617"/>
</dbReference>
<dbReference type="InParanoid" id="M1DJI1"/>
<feature type="region of interest" description="Disordered" evidence="1">
    <location>
        <begin position="73"/>
        <end position="106"/>
    </location>
</feature>
<dbReference type="AlphaFoldDB" id="M1DJI1"/>
<evidence type="ECO:0000313" key="2">
    <source>
        <dbReference type="EnsemblPlants" id="PGSC0003DMT400090046"/>
    </source>
</evidence>
<proteinExistence type="predicted"/>
<dbReference type="Proteomes" id="UP000011115">
    <property type="component" value="Unassembled WGS sequence"/>
</dbReference>
<dbReference type="Gramene" id="PGSC0003DMT400090046">
    <property type="protein sequence ID" value="PGSC0003DMT400090046"/>
    <property type="gene ID" value="PGSC0003DMG400039617"/>
</dbReference>
<reference evidence="2" key="2">
    <citation type="submission" date="2015-06" db="UniProtKB">
        <authorList>
            <consortium name="EnsemblPlants"/>
        </authorList>
    </citation>
    <scope>IDENTIFICATION</scope>
    <source>
        <strain evidence="2">DM1-3 516 R44</strain>
    </source>
</reference>
<dbReference type="HOGENOM" id="CLU_029307_6_1_1"/>
<protein>
    <recommendedName>
        <fullName evidence="4">Integrase core domain containing protein</fullName>
    </recommendedName>
</protein>
<sequence>MMTQLDIFAKNVMGVGTKNINSVGVGGVNRDEAQFEALYNEEMNFLANQKGGYHANYPRPGGNQVVINEDATASKAKTSKLPTKGGKGKGKGKAPVVDIPNDHSADIPAFHEVHPATTEDDTWADAFAADYEATTDKE</sequence>
<dbReference type="PaxDb" id="4113-PGSC0003DMT400090046"/>
<name>M1DJI1_SOLTU</name>